<dbReference type="InterPro" id="IPR051130">
    <property type="entry name" value="Mito_struct-func_regulator"/>
</dbReference>
<dbReference type="Pfam" id="PF03109">
    <property type="entry name" value="ABC1"/>
    <property type="match status" value="1"/>
</dbReference>
<proteinExistence type="predicted"/>
<sequence>MFDFDQLDVPRVDGDTRHGTTLPCNSVDDVAAKDIAAGKSCRMKIGDVAADELLGSLLRMHQNSQYLFYLSANEVSKDRQLQNTEVSNSLEKPQDGKMSGGYESAQNQQEPEQQAGEDKEPPNVGEVLALSPELLAAEIASQQSVGEALDSSQEEGTETQPGTPVKWMMEWAMEELKKELDFRWEADLQEECERFVKSKHELQRVAVPALHAELCSKRLLVMEFIDGCKITKAPEHFPDWDYGRDVPAIHEALETWHAMQLFLTGKFHGDPHPGNVLVRRSPHTIPGKSPFQVVVIDHGGYYSLDDETRKLYAEVWSMMDEPKDAQQKSARRTRLKEIMSMWGIGHTSRFVLEQMFNGHFGAADPTASITENGEARRHRWNWMNQKQDDLGPPVFEDVSKMPPALMKAFGVGNFTRSAWTILSKGQKGLRGWDFCKVRVGIMIRWAKNCPGVRRPP</sequence>
<feature type="compositionally biased region" description="Polar residues" evidence="1">
    <location>
        <begin position="81"/>
        <end position="91"/>
    </location>
</feature>
<dbReference type="Proteomes" id="UP001642484">
    <property type="component" value="Unassembled WGS sequence"/>
</dbReference>
<evidence type="ECO:0000313" key="4">
    <source>
        <dbReference type="Proteomes" id="UP001642484"/>
    </source>
</evidence>
<name>A0ABP0PZX9_9DINO</name>
<feature type="region of interest" description="Disordered" evidence="1">
    <location>
        <begin position="142"/>
        <end position="162"/>
    </location>
</feature>
<keyword evidence="4" id="KW-1185">Reference proteome</keyword>
<organism evidence="3 4">
    <name type="scientific">Durusdinium trenchii</name>
    <dbReference type="NCBI Taxonomy" id="1381693"/>
    <lineage>
        <taxon>Eukaryota</taxon>
        <taxon>Sar</taxon>
        <taxon>Alveolata</taxon>
        <taxon>Dinophyceae</taxon>
        <taxon>Suessiales</taxon>
        <taxon>Symbiodiniaceae</taxon>
        <taxon>Durusdinium</taxon>
    </lineage>
</organism>
<dbReference type="PANTHER" id="PTHR43173">
    <property type="entry name" value="ABC1 FAMILY PROTEIN"/>
    <property type="match status" value="1"/>
</dbReference>
<feature type="domain" description="ABC1 atypical kinase-like" evidence="2">
    <location>
        <begin position="161"/>
        <end position="318"/>
    </location>
</feature>
<evidence type="ECO:0000313" key="3">
    <source>
        <dbReference type="EMBL" id="CAK9081346.1"/>
    </source>
</evidence>
<dbReference type="EMBL" id="CAXAMN010023829">
    <property type="protein sequence ID" value="CAK9081346.1"/>
    <property type="molecule type" value="Genomic_DNA"/>
</dbReference>
<evidence type="ECO:0000259" key="2">
    <source>
        <dbReference type="Pfam" id="PF03109"/>
    </source>
</evidence>
<gene>
    <name evidence="3" type="ORF">CCMP2556_LOCUS39810</name>
</gene>
<accession>A0ABP0PZX9</accession>
<dbReference type="InterPro" id="IPR004147">
    <property type="entry name" value="ABC1_dom"/>
</dbReference>
<dbReference type="PANTHER" id="PTHR43173:SF37">
    <property type="entry name" value="ABC1 FAMILY PROTEIN C10F6.14C"/>
    <property type="match status" value="1"/>
</dbReference>
<reference evidence="3 4" key="1">
    <citation type="submission" date="2024-02" db="EMBL/GenBank/DDBJ databases">
        <authorList>
            <person name="Chen Y."/>
            <person name="Shah S."/>
            <person name="Dougan E. K."/>
            <person name="Thang M."/>
            <person name="Chan C."/>
        </authorList>
    </citation>
    <scope>NUCLEOTIDE SEQUENCE [LARGE SCALE GENOMIC DNA]</scope>
</reference>
<feature type="region of interest" description="Disordered" evidence="1">
    <location>
        <begin position="80"/>
        <end position="124"/>
    </location>
</feature>
<evidence type="ECO:0000256" key="1">
    <source>
        <dbReference type="SAM" id="MobiDB-lite"/>
    </source>
</evidence>
<protein>
    <recommendedName>
        <fullName evidence="2">ABC1 atypical kinase-like domain-containing protein</fullName>
    </recommendedName>
</protein>
<dbReference type="InterPro" id="IPR011009">
    <property type="entry name" value="Kinase-like_dom_sf"/>
</dbReference>
<dbReference type="SUPFAM" id="SSF56112">
    <property type="entry name" value="Protein kinase-like (PK-like)"/>
    <property type="match status" value="1"/>
</dbReference>
<comment type="caution">
    <text evidence="3">The sequence shown here is derived from an EMBL/GenBank/DDBJ whole genome shotgun (WGS) entry which is preliminary data.</text>
</comment>